<dbReference type="Proteomes" id="UP001217089">
    <property type="component" value="Unassembled WGS sequence"/>
</dbReference>
<comment type="caution">
    <text evidence="1">The sequence shown here is derived from an EMBL/GenBank/DDBJ whole genome shotgun (WGS) entry which is preliminary data.</text>
</comment>
<sequence length="118" mass="13606">MKVISMVPAVDADIDTEYYFIRANEYAFIHHKLRGEQVLPQKGLKTKGDEHSIGLVIFHDSQSVNFQSEAERNSLKLHYFILLTSRRELFPKDVTEKGGFKSMMQELSDLLTTVYEGH</sequence>
<protein>
    <submittedName>
        <fullName evidence="1">Uncharacterized protein</fullName>
    </submittedName>
</protein>
<gene>
    <name evidence="1" type="ORF">KUTeg_015965</name>
</gene>
<organism evidence="1 2">
    <name type="scientific">Tegillarca granosa</name>
    <name type="common">Malaysian cockle</name>
    <name type="synonym">Anadara granosa</name>
    <dbReference type="NCBI Taxonomy" id="220873"/>
    <lineage>
        <taxon>Eukaryota</taxon>
        <taxon>Metazoa</taxon>
        <taxon>Spiralia</taxon>
        <taxon>Lophotrochozoa</taxon>
        <taxon>Mollusca</taxon>
        <taxon>Bivalvia</taxon>
        <taxon>Autobranchia</taxon>
        <taxon>Pteriomorphia</taxon>
        <taxon>Arcoida</taxon>
        <taxon>Arcoidea</taxon>
        <taxon>Arcidae</taxon>
        <taxon>Tegillarca</taxon>
    </lineage>
</organism>
<keyword evidence="2" id="KW-1185">Reference proteome</keyword>
<dbReference type="EMBL" id="JARBDR010000813">
    <property type="protein sequence ID" value="KAJ8305420.1"/>
    <property type="molecule type" value="Genomic_DNA"/>
</dbReference>
<evidence type="ECO:0000313" key="2">
    <source>
        <dbReference type="Proteomes" id="UP001217089"/>
    </source>
</evidence>
<accession>A0ABQ9EJR2</accession>
<name>A0ABQ9EJR2_TEGGR</name>
<evidence type="ECO:0000313" key="1">
    <source>
        <dbReference type="EMBL" id="KAJ8305420.1"/>
    </source>
</evidence>
<proteinExistence type="predicted"/>
<reference evidence="1 2" key="1">
    <citation type="submission" date="2022-12" db="EMBL/GenBank/DDBJ databases">
        <title>Chromosome-level genome of Tegillarca granosa.</title>
        <authorList>
            <person name="Kim J."/>
        </authorList>
    </citation>
    <scope>NUCLEOTIDE SEQUENCE [LARGE SCALE GENOMIC DNA]</scope>
    <source>
        <strain evidence="1">Teg-2019</strain>
        <tissue evidence="1">Adductor muscle</tissue>
    </source>
</reference>